<accession>A0A318HUF4</accession>
<protein>
    <submittedName>
        <fullName evidence="1">Uncharacterized protein</fullName>
    </submittedName>
</protein>
<comment type="caution">
    <text evidence="1">The sequence shown here is derived from an EMBL/GenBank/DDBJ whole genome shotgun (WGS) entry which is preliminary data.</text>
</comment>
<evidence type="ECO:0000313" key="2">
    <source>
        <dbReference type="Proteomes" id="UP000247755"/>
    </source>
</evidence>
<dbReference type="Proteomes" id="UP000247755">
    <property type="component" value="Unassembled WGS sequence"/>
</dbReference>
<organism evidence="1 2">
    <name type="scientific">Burkholderia pyrrocinia</name>
    <name type="common">Pseudomonas pyrrocinia</name>
    <dbReference type="NCBI Taxonomy" id="60550"/>
    <lineage>
        <taxon>Bacteria</taxon>
        <taxon>Pseudomonadati</taxon>
        <taxon>Pseudomonadota</taxon>
        <taxon>Betaproteobacteria</taxon>
        <taxon>Burkholderiales</taxon>
        <taxon>Burkholderiaceae</taxon>
        <taxon>Burkholderia</taxon>
        <taxon>Burkholderia cepacia complex</taxon>
    </lineage>
</organism>
<gene>
    <name evidence="1" type="ORF">NA66_104326</name>
</gene>
<sequence length="32" mass="3366">MTQEQKVIRAKVGMLELARQLGNSATPVGPAA</sequence>
<dbReference type="EMBL" id="QJJY01000043">
    <property type="protein sequence ID" value="PXX22064.1"/>
    <property type="molecule type" value="Genomic_DNA"/>
</dbReference>
<name>A0A318HUF4_BURPY</name>
<reference evidence="1 2" key="1">
    <citation type="submission" date="2018-05" db="EMBL/GenBank/DDBJ databases">
        <title>Comparative genomics of bacterial root endophytes of switchgrass collected from native prairies over two seasons.</title>
        <authorList>
            <person name="Tang Y."/>
        </authorList>
    </citation>
    <scope>NUCLEOTIDE SEQUENCE [LARGE SCALE GENOMIC DNA]</scope>
    <source>
        <strain evidence="1 2">NFIX32</strain>
    </source>
</reference>
<evidence type="ECO:0000313" key="1">
    <source>
        <dbReference type="EMBL" id="PXX22064.1"/>
    </source>
</evidence>
<proteinExistence type="predicted"/>
<dbReference type="AlphaFoldDB" id="A0A318HUF4"/>